<evidence type="ECO:0000313" key="4">
    <source>
        <dbReference type="Proteomes" id="UP000279173"/>
    </source>
</evidence>
<dbReference type="InterPro" id="IPR010359">
    <property type="entry name" value="IrrE_HExxH"/>
</dbReference>
<dbReference type="AlphaFoldDB" id="A0A3M6CZY3"/>
<evidence type="ECO:0000256" key="1">
    <source>
        <dbReference type="ARBA" id="ARBA00007227"/>
    </source>
</evidence>
<dbReference type="SUPFAM" id="SSF47413">
    <property type="entry name" value="lambda repressor-like DNA-binding domains"/>
    <property type="match status" value="1"/>
</dbReference>
<protein>
    <recommendedName>
        <fullName evidence="2">HTH cro/C1-type domain-containing protein</fullName>
    </recommendedName>
</protein>
<organism evidence="3 4">
    <name type="scientific">Pseudomonas syringae pv. helianthi</name>
    <dbReference type="NCBI Taxonomy" id="251654"/>
    <lineage>
        <taxon>Bacteria</taxon>
        <taxon>Pseudomonadati</taxon>
        <taxon>Pseudomonadota</taxon>
        <taxon>Gammaproteobacteria</taxon>
        <taxon>Pseudomonadales</taxon>
        <taxon>Pseudomonadaceae</taxon>
        <taxon>Pseudomonas</taxon>
    </lineage>
</organism>
<dbReference type="PANTHER" id="PTHR43236:SF1">
    <property type="entry name" value="BLL7220 PROTEIN"/>
    <property type="match status" value="1"/>
</dbReference>
<evidence type="ECO:0000313" key="3">
    <source>
        <dbReference type="EMBL" id="RMV49004.1"/>
    </source>
</evidence>
<comment type="caution">
    <text evidence="3">The sequence shown here is derived from an EMBL/GenBank/DDBJ whole genome shotgun (WGS) entry which is preliminary data.</text>
</comment>
<dbReference type="Pfam" id="PF06114">
    <property type="entry name" value="Peptidase_M78"/>
    <property type="match status" value="1"/>
</dbReference>
<dbReference type="InterPro" id="IPR052345">
    <property type="entry name" value="Rad_response_metalloprotease"/>
</dbReference>
<dbReference type="RefSeq" id="WP_122391904.1">
    <property type="nucleotide sequence ID" value="NZ_RBUT01000065.1"/>
</dbReference>
<reference evidence="3 4" key="1">
    <citation type="submission" date="2018-08" db="EMBL/GenBank/DDBJ databases">
        <title>Recombination of ecologically and evolutionarily significant loci maintains genetic cohesion in the Pseudomonas syringae species complex.</title>
        <authorList>
            <person name="Dillon M."/>
            <person name="Thakur S."/>
            <person name="Almeida R.N.D."/>
            <person name="Weir B.S."/>
            <person name="Guttman D.S."/>
        </authorList>
    </citation>
    <scope>NUCLEOTIDE SEQUENCE [LARGE SCALE GENOMIC DNA]</scope>
    <source>
        <strain evidence="3 4">ICMP 3263</strain>
    </source>
</reference>
<dbReference type="InterPro" id="IPR010982">
    <property type="entry name" value="Lambda_DNA-bd_dom_sf"/>
</dbReference>
<sequence>MSDINPKQITFARVRRRFTKAQLAKELGITSRSLQNYETGASYPEPAALEKIAKILNFPQQFFFLEEDMPELREDSVSFRKLSKMTDALKACTFAAGAIAFRVNCWIEERFNLPSAALPDLSDLGPEEAAATLRRVWGLGNAPIPNMIHLLESKGIRIFSLAEETREVDAFCTWYEGKPFVFLNTIKSAERSRFDAAHELGHLVRDVYTMQHGQAHGPEMERQADAFAAAFLMPKDSVAANQPPTYSIKYLMKLKHYWGVSLAAMAYRFNSLGLVSEWNYRNLCIDIAKSGYRSNEPEPMERETSQLLTKVLDALHVRKQGRREIADSLSVSIDEINALTFKLTRLSVVSGSVTGEPSTKKLSPKLRLI</sequence>
<dbReference type="Gene3D" id="1.10.10.2910">
    <property type="match status" value="1"/>
</dbReference>
<evidence type="ECO:0000259" key="2">
    <source>
        <dbReference type="PROSITE" id="PS50943"/>
    </source>
</evidence>
<name>A0A3M6CZY3_9PSED</name>
<dbReference type="Gene3D" id="1.10.260.40">
    <property type="entry name" value="lambda repressor-like DNA-binding domains"/>
    <property type="match status" value="1"/>
</dbReference>
<dbReference type="PROSITE" id="PS50943">
    <property type="entry name" value="HTH_CROC1"/>
    <property type="match status" value="1"/>
</dbReference>
<accession>A0A3M6CZY3</accession>
<proteinExistence type="inferred from homology"/>
<dbReference type="Pfam" id="PF01381">
    <property type="entry name" value="HTH_3"/>
    <property type="match status" value="1"/>
</dbReference>
<dbReference type="Proteomes" id="UP000279173">
    <property type="component" value="Unassembled WGS sequence"/>
</dbReference>
<feature type="domain" description="HTH cro/C1-type" evidence="2">
    <location>
        <begin position="9"/>
        <end position="63"/>
    </location>
</feature>
<comment type="similarity">
    <text evidence="1">Belongs to the short-chain fatty acyl-CoA assimilation regulator (ScfR) family.</text>
</comment>
<dbReference type="GO" id="GO:0003677">
    <property type="term" value="F:DNA binding"/>
    <property type="evidence" value="ECO:0007669"/>
    <property type="project" value="InterPro"/>
</dbReference>
<dbReference type="CDD" id="cd00093">
    <property type="entry name" value="HTH_XRE"/>
    <property type="match status" value="1"/>
</dbReference>
<dbReference type="SMART" id="SM00530">
    <property type="entry name" value="HTH_XRE"/>
    <property type="match status" value="1"/>
</dbReference>
<dbReference type="PANTHER" id="PTHR43236">
    <property type="entry name" value="ANTITOXIN HIGA1"/>
    <property type="match status" value="1"/>
</dbReference>
<dbReference type="InterPro" id="IPR001387">
    <property type="entry name" value="Cro/C1-type_HTH"/>
</dbReference>
<dbReference type="EMBL" id="RBUT01000065">
    <property type="protein sequence ID" value="RMV49004.1"/>
    <property type="molecule type" value="Genomic_DNA"/>
</dbReference>
<gene>
    <name evidence="3" type="ORF">ALP10_00902</name>
</gene>